<protein>
    <submittedName>
        <fullName evidence="3">Transcriptional regulator</fullName>
    </submittedName>
</protein>
<dbReference type="PANTHER" id="PTHR46797:SF1">
    <property type="entry name" value="METHYLPHOSPHONATE SYNTHASE"/>
    <property type="match status" value="1"/>
</dbReference>
<evidence type="ECO:0000256" key="1">
    <source>
        <dbReference type="ARBA" id="ARBA00023125"/>
    </source>
</evidence>
<sequence length="87" mass="9344">MDTRDRLAWNLRKVRADKKVTQENLAVDAGVDRTTISGIERGDFNASIDLLDRIAAALAVDIAELFVMPAAGEAPPSSLPAGRKPGR</sequence>
<dbReference type="Pfam" id="PF01381">
    <property type="entry name" value="HTH_3"/>
    <property type="match status" value="1"/>
</dbReference>
<comment type="caution">
    <text evidence="3">The sequence shown here is derived from an EMBL/GenBank/DDBJ whole genome shotgun (WGS) entry which is preliminary data.</text>
</comment>
<dbReference type="Proteomes" id="UP000219914">
    <property type="component" value="Unassembled WGS sequence"/>
</dbReference>
<accession>A0ABX4JJP6</accession>
<dbReference type="PANTHER" id="PTHR46797">
    <property type="entry name" value="HTH-TYPE TRANSCRIPTIONAL REGULATOR"/>
    <property type="match status" value="1"/>
</dbReference>
<reference evidence="3 4" key="1">
    <citation type="submission" date="2017-09" db="EMBL/GenBank/DDBJ databases">
        <title>Comparative genomics of rhizobia isolated from Phaseolus vulgaris in China.</title>
        <authorList>
            <person name="Tong W."/>
        </authorList>
    </citation>
    <scope>NUCLEOTIDE SEQUENCE [LARGE SCALE GENOMIC DNA]</scope>
    <source>
        <strain evidence="3 4">FH14</strain>
    </source>
</reference>
<evidence type="ECO:0000313" key="4">
    <source>
        <dbReference type="Proteomes" id="UP000219914"/>
    </source>
</evidence>
<dbReference type="CDD" id="cd00093">
    <property type="entry name" value="HTH_XRE"/>
    <property type="match status" value="1"/>
</dbReference>
<dbReference type="RefSeq" id="WP_097537109.1">
    <property type="nucleotide sequence ID" value="NZ_LODW01000061.1"/>
</dbReference>
<organism evidence="3 4">
    <name type="scientific">Rhizobium hidalgonense</name>
    <dbReference type="NCBI Taxonomy" id="1538159"/>
    <lineage>
        <taxon>Bacteria</taxon>
        <taxon>Pseudomonadati</taxon>
        <taxon>Pseudomonadota</taxon>
        <taxon>Alphaproteobacteria</taxon>
        <taxon>Hyphomicrobiales</taxon>
        <taxon>Rhizobiaceae</taxon>
        <taxon>Rhizobium/Agrobacterium group</taxon>
        <taxon>Rhizobium</taxon>
    </lineage>
</organism>
<evidence type="ECO:0000313" key="3">
    <source>
        <dbReference type="EMBL" id="PDT20046.1"/>
    </source>
</evidence>
<dbReference type="InterPro" id="IPR050807">
    <property type="entry name" value="TransReg_Diox_bact_type"/>
</dbReference>
<dbReference type="Gene3D" id="1.10.260.40">
    <property type="entry name" value="lambda repressor-like DNA-binding domains"/>
    <property type="match status" value="1"/>
</dbReference>
<keyword evidence="4" id="KW-1185">Reference proteome</keyword>
<dbReference type="InterPro" id="IPR001387">
    <property type="entry name" value="Cro/C1-type_HTH"/>
</dbReference>
<dbReference type="PROSITE" id="PS50943">
    <property type="entry name" value="HTH_CROC1"/>
    <property type="match status" value="1"/>
</dbReference>
<keyword evidence="1" id="KW-0238">DNA-binding</keyword>
<gene>
    <name evidence="3" type="ORF">CO674_29805</name>
</gene>
<feature type="domain" description="HTH cro/C1-type" evidence="2">
    <location>
        <begin position="11"/>
        <end position="65"/>
    </location>
</feature>
<dbReference type="InterPro" id="IPR010982">
    <property type="entry name" value="Lambda_DNA-bd_dom_sf"/>
</dbReference>
<proteinExistence type="predicted"/>
<evidence type="ECO:0000259" key="2">
    <source>
        <dbReference type="PROSITE" id="PS50943"/>
    </source>
</evidence>
<dbReference type="EMBL" id="NWSY01000031">
    <property type="protein sequence ID" value="PDT20046.1"/>
    <property type="molecule type" value="Genomic_DNA"/>
</dbReference>
<dbReference type="SMART" id="SM00530">
    <property type="entry name" value="HTH_XRE"/>
    <property type="match status" value="1"/>
</dbReference>
<dbReference type="SUPFAM" id="SSF47413">
    <property type="entry name" value="lambda repressor-like DNA-binding domains"/>
    <property type="match status" value="1"/>
</dbReference>
<name>A0ABX4JJP6_9HYPH</name>